<comment type="caution">
    <text evidence="1">The sequence shown here is derived from an EMBL/GenBank/DDBJ whole genome shotgun (WGS) entry which is preliminary data.</text>
</comment>
<dbReference type="SUPFAM" id="SSF53098">
    <property type="entry name" value="Ribonuclease H-like"/>
    <property type="match status" value="1"/>
</dbReference>
<accession>A0A4Y2WBF4</accession>
<dbReference type="EMBL" id="BGPR01057523">
    <property type="protein sequence ID" value="GBO33826.1"/>
    <property type="molecule type" value="Genomic_DNA"/>
</dbReference>
<dbReference type="GO" id="GO:0003676">
    <property type="term" value="F:nucleic acid binding"/>
    <property type="evidence" value="ECO:0007669"/>
    <property type="project" value="InterPro"/>
</dbReference>
<dbReference type="PANTHER" id="PTHR37984">
    <property type="entry name" value="PROTEIN CBG26694"/>
    <property type="match status" value="1"/>
</dbReference>
<dbReference type="InterPro" id="IPR043128">
    <property type="entry name" value="Rev_trsase/Diguanyl_cyclase"/>
</dbReference>
<gene>
    <name evidence="1" type="ORF">AVEN_203372_1</name>
</gene>
<dbReference type="GO" id="GO:0042575">
    <property type="term" value="C:DNA polymerase complex"/>
    <property type="evidence" value="ECO:0007669"/>
    <property type="project" value="UniProtKB-ARBA"/>
</dbReference>
<evidence type="ECO:0008006" key="3">
    <source>
        <dbReference type="Google" id="ProtNLM"/>
    </source>
</evidence>
<dbReference type="InterPro" id="IPR043502">
    <property type="entry name" value="DNA/RNA_pol_sf"/>
</dbReference>
<dbReference type="GO" id="GO:0071897">
    <property type="term" value="P:DNA biosynthetic process"/>
    <property type="evidence" value="ECO:0007669"/>
    <property type="project" value="UniProtKB-ARBA"/>
</dbReference>
<dbReference type="InterPro" id="IPR012337">
    <property type="entry name" value="RNaseH-like_sf"/>
</dbReference>
<protein>
    <recommendedName>
        <fullName evidence="3">Integrase catalytic domain-containing protein</fullName>
    </recommendedName>
</protein>
<proteinExistence type="predicted"/>
<dbReference type="InterPro" id="IPR036397">
    <property type="entry name" value="RNaseH_sf"/>
</dbReference>
<sequence length="258" mass="29424">MCFGLQNAAQTFQRYLDSVIRDFDFFYAYLGDILVDSPDEDAHKRDLESLFQCQSKNCIAINLGQHSPRQQRYAEFISQFTTTIRHAAGDANVAADALSRISEISVPGLDFRKIAIAQIADEELQTLLKPNTGLALQLRHFDNKCVHSTVTFLLIELDDMYHRILGNKNLMQSTPYRILVKRPHCICSDTSTLKPHLGSFQRGDTRFTHVHIDVVGPMPPSRNNMYLLTCIDRFTRWVEAVPMVGQEVTTRTQAFLQE</sequence>
<dbReference type="Proteomes" id="UP000499080">
    <property type="component" value="Unassembled WGS sequence"/>
</dbReference>
<dbReference type="AlphaFoldDB" id="A0A4Y2WBF4"/>
<evidence type="ECO:0000313" key="1">
    <source>
        <dbReference type="EMBL" id="GBO33826.1"/>
    </source>
</evidence>
<dbReference type="PANTHER" id="PTHR37984:SF15">
    <property type="entry name" value="INTEGRASE CATALYTIC DOMAIN-CONTAINING PROTEIN"/>
    <property type="match status" value="1"/>
</dbReference>
<dbReference type="InterPro" id="IPR050951">
    <property type="entry name" value="Retrovirus_Pol_polyprotein"/>
</dbReference>
<keyword evidence="2" id="KW-1185">Reference proteome</keyword>
<dbReference type="OrthoDB" id="6425673at2759"/>
<reference evidence="1 2" key="1">
    <citation type="journal article" date="2019" name="Sci. Rep.">
        <title>Orb-weaving spider Araneus ventricosus genome elucidates the spidroin gene catalogue.</title>
        <authorList>
            <person name="Kono N."/>
            <person name="Nakamura H."/>
            <person name="Ohtoshi R."/>
            <person name="Moran D.A.P."/>
            <person name="Shinohara A."/>
            <person name="Yoshida Y."/>
            <person name="Fujiwara M."/>
            <person name="Mori M."/>
            <person name="Tomita M."/>
            <person name="Arakawa K."/>
        </authorList>
    </citation>
    <scope>NUCLEOTIDE SEQUENCE [LARGE SCALE GENOMIC DNA]</scope>
</reference>
<evidence type="ECO:0000313" key="2">
    <source>
        <dbReference type="Proteomes" id="UP000499080"/>
    </source>
</evidence>
<organism evidence="1 2">
    <name type="scientific">Araneus ventricosus</name>
    <name type="common">Orbweaver spider</name>
    <name type="synonym">Epeira ventricosa</name>
    <dbReference type="NCBI Taxonomy" id="182803"/>
    <lineage>
        <taxon>Eukaryota</taxon>
        <taxon>Metazoa</taxon>
        <taxon>Ecdysozoa</taxon>
        <taxon>Arthropoda</taxon>
        <taxon>Chelicerata</taxon>
        <taxon>Arachnida</taxon>
        <taxon>Araneae</taxon>
        <taxon>Araneomorphae</taxon>
        <taxon>Entelegynae</taxon>
        <taxon>Araneoidea</taxon>
        <taxon>Araneidae</taxon>
        <taxon>Araneus</taxon>
    </lineage>
</organism>
<dbReference type="Gene3D" id="3.30.70.270">
    <property type="match status" value="1"/>
</dbReference>
<dbReference type="Gene3D" id="3.30.420.10">
    <property type="entry name" value="Ribonuclease H-like superfamily/Ribonuclease H"/>
    <property type="match status" value="1"/>
</dbReference>
<name>A0A4Y2WBF4_ARAVE</name>
<dbReference type="SUPFAM" id="SSF56672">
    <property type="entry name" value="DNA/RNA polymerases"/>
    <property type="match status" value="1"/>
</dbReference>